<feature type="region of interest" description="Disordered" evidence="1">
    <location>
        <begin position="821"/>
        <end position="848"/>
    </location>
</feature>
<reference evidence="2" key="1">
    <citation type="journal article" date="2023" name="G3 (Bethesda)">
        <title>A reference genome for the long-term kleptoplast-retaining sea slug Elysia crispata morphotype clarki.</title>
        <authorList>
            <person name="Eastman K.E."/>
            <person name="Pendleton A.L."/>
            <person name="Shaikh M.A."/>
            <person name="Suttiyut T."/>
            <person name="Ogas R."/>
            <person name="Tomko P."/>
            <person name="Gavelis G."/>
            <person name="Widhalm J.R."/>
            <person name="Wisecaver J.H."/>
        </authorList>
    </citation>
    <scope>NUCLEOTIDE SEQUENCE</scope>
    <source>
        <strain evidence="2">ECLA1</strain>
    </source>
</reference>
<feature type="compositionally biased region" description="Polar residues" evidence="1">
    <location>
        <begin position="694"/>
        <end position="710"/>
    </location>
</feature>
<name>A0AAE1DV16_9GAST</name>
<dbReference type="GO" id="GO:0032465">
    <property type="term" value="P:regulation of cytokinesis"/>
    <property type="evidence" value="ECO:0007669"/>
    <property type="project" value="InterPro"/>
</dbReference>
<evidence type="ECO:0000313" key="3">
    <source>
        <dbReference type="Proteomes" id="UP001283361"/>
    </source>
</evidence>
<evidence type="ECO:0008006" key="4">
    <source>
        <dbReference type="Google" id="ProtNLM"/>
    </source>
</evidence>
<dbReference type="Proteomes" id="UP001283361">
    <property type="component" value="Unassembled WGS sequence"/>
</dbReference>
<gene>
    <name evidence="2" type="ORF">RRG08_025200</name>
</gene>
<comment type="caution">
    <text evidence="2">The sequence shown here is derived from an EMBL/GenBank/DDBJ whole genome shotgun (WGS) entry which is preliminary data.</text>
</comment>
<dbReference type="PANTHER" id="PTHR13594:SF1">
    <property type="entry name" value="CENTRIOLAR COILED-COIL PROTEIN OF 110 KDA"/>
    <property type="match status" value="1"/>
</dbReference>
<dbReference type="GO" id="GO:0005814">
    <property type="term" value="C:centriole"/>
    <property type="evidence" value="ECO:0007669"/>
    <property type="project" value="InterPro"/>
</dbReference>
<feature type="compositionally biased region" description="Low complexity" evidence="1">
    <location>
        <begin position="1445"/>
        <end position="1462"/>
    </location>
</feature>
<feature type="compositionally biased region" description="Polar residues" evidence="1">
    <location>
        <begin position="313"/>
        <end position="338"/>
    </location>
</feature>
<keyword evidence="3" id="KW-1185">Reference proteome</keyword>
<feature type="compositionally biased region" description="Polar residues" evidence="1">
    <location>
        <begin position="1338"/>
        <end position="1352"/>
    </location>
</feature>
<protein>
    <recommendedName>
        <fullName evidence="4">Centriolar coiled-coil protein of 110 kDa</fullName>
    </recommendedName>
</protein>
<feature type="compositionally biased region" description="Basic and acidic residues" evidence="1">
    <location>
        <begin position="498"/>
        <end position="518"/>
    </location>
</feature>
<dbReference type="Pfam" id="PF16025">
    <property type="entry name" value="CaM_bind"/>
    <property type="match status" value="1"/>
</dbReference>
<feature type="compositionally biased region" description="Low complexity" evidence="1">
    <location>
        <begin position="630"/>
        <end position="644"/>
    </location>
</feature>
<feature type="compositionally biased region" description="Polar residues" evidence="1">
    <location>
        <begin position="618"/>
        <end position="629"/>
    </location>
</feature>
<feature type="compositionally biased region" description="Basic and acidic residues" evidence="1">
    <location>
        <begin position="889"/>
        <end position="902"/>
    </location>
</feature>
<dbReference type="GO" id="GO:0032053">
    <property type="term" value="P:ciliary basal body organization"/>
    <property type="evidence" value="ECO:0007669"/>
    <property type="project" value="TreeGrafter"/>
</dbReference>
<dbReference type="InterPro" id="IPR033207">
    <property type="entry name" value="CCP110"/>
</dbReference>
<dbReference type="EMBL" id="JAWDGP010002313">
    <property type="protein sequence ID" value="KAK3784004.1"/>
    <property type="molecule type" value="Genomic_DNA"/>
</dbReference>
<dbReference type="PANTHER" id="PTHR13594">
    <property type="entry name" value="CENTRIOLAR COILED-COIL PROTEIN OF 110 KDA"/>
    <property type="match status" value="1"/>
</dbReference>
<proteinExistence type="predicted"/>
<feature type="region of interest" description="Disordered" evidence="1">
    <location>
        <begin position="618"/>
        <end position="651"/>
    </location>
</feature>
<feature type="compositionally biased region" description="Basic and acidic residues" evidence="1">
    <location>
        <begin position="544"/>
        <end position="558"/>
    </location>
</feature>
<feature type="region of interest" description="Disordered" evidence="1">
    <location>
        <begin position="424"/>
        <end position="580"/>
    </location>
</feature>
<feature type="compositionally biased region" description="Polar residues" evidence="1">
    <location>
        <begin position="559"/>
        <end position="572"/>
    </location>
</feature>
<feature type="region of interest" description="Disordered" evidence="1">
    <location>
        <begin position="880"/>
        <end position="902"/>
    </location>
</feature>
<evidence type="ECO:0000256" key="1">
    <source>
        <dbReference type="SAM" id="MobiDB-lite"/>
    </source>
</evidence>
<accession>A0AAE1DV16</accession>
<feature type="region of interest" description="Disordered" evidence="1">
    <location>
        <begin position="674"/>
        <end position="735"/>
    </location>
</feature>
<feature type="compositionally biased region" description="Polar residues" evidence="1">
    <location>
        <begin position="344"/>
        <end position="363"/>
    </location>
</feature>
<feature type="region of interest" description="Disordered" evidence="1">
    <location>
        <begin position="130"/>
        <end position="150"/>
    </location>
</feature>
<feature type="region of interest" description="Disordered" evidence="1">
    <location>
        <begin position="1318"/>
        <end position="1355"/>
    </location>
</feature>
<feature type="region of interest" description="Disordered" evidence="1">
    <location>
        <begin position="306"/>
        <end position="363"/>
    </location>
</feature>
<feature type="compositionally biased region" description="Polar residues" evidence="1">
    <location>
        <begin position="1416"/>
        <end position="1431"/>
    </location>
</feature>
<feature type="compositionally biased region" description="Polar residues" evidence="1">
    <location>
        <begin position="674"/>
        <end position="685"/>
    </location>
</feature>
<feature type="region of interest" description="Disordered" evidence="1">
    <location>
        <begin position="1371"/>
        <end position="1473"/>
    </location>
</feature>
<evidence type="ECO:0000313" key="2">
    <source>
        <dbReference type="EMBL" id="KAK3784004.1"/>
    </source>
</evidence>
<dbReference type="GO" id="GO:1903723">
    <property type="term" value="P:negative regulation of centriole elongation"/>
    <property type="evidence" value="ECO:0007669"/>
    <property type="project" value="TreeGrafter"/>
</dbReference>
<feature type="compositionally biased region" description="Basic and acidic residues" evidence="1">
    <location>
        <begin position="1432"/>
        <end position="1441"/>
    </location>
</feature>
<feature type="region of interest" description="Disordered" evidence="1">
    <location>
        <begin position="1037"/>
        <end position="1073"/>
    </location>
</feature>
<feature type="compositionally biased region" description="Polar residues" evidence="1">
    <location>
        <begin position="488"/>
        <end position="497"/>
    </location>
</feature>
<organism evidence="2 3">
    <name type="scientific">Elysia crispata</name>
    <name type="common">lettuce slug</name>
    <dbReference type="NCBI Taxonomy" id="231223"/>
    <lineage>
        <taxon>Eukaryota</taxon>
        <taxon>Metazoa</taxon>
        <taxon>Spiralia</taxon>
        <taxon>Lophotrochozoa</taxon>
        <taxon>Mollusca</taxon>
        <taxon>Gastropoda</taxon>
        <taxon>Heterobranchia</taxon>
        <taxon>Euthyneura</taxon>
        <taxon>Panpulmonata</taxon>
        <taxon>Sacoglossa</taxon>
        <taxon>Placobranchoidea</taxon>
        <taxon>Plakobranchidae</taxon>
        <taxon>Elysia</taxon>
    </lineage>
</organism>
<feature type="compositionally biased region" description="Basic and acidic residues" evidence="1">
    <location>
        <begin position="478"/>
        <end position="487"/>
    </location>
</feature>
<dbReference type="GO" id="GO:0007099">
    <property type="term" value="P:centriole replication"/>
    <property type="evidence" value="ECO:0007669"/>
    <property type="project" value="InterPro"/>
</dbReference>
<sequence>MGEASPAGPGSVHTLSPVAVEVEQAASSVSVQQLSQGVSITLLRVMVGSPAGMGQLIKYFESQSKRLDKQTLVPQASCLNSDFESVIKFNGVPILPPAMTASRREELRQLKKSAILLEKRHKARQRRHLMSKADSLSAQPGLTFPETSPRPAARQLNFDSIAEKRENLLERLGATNPVSSLATAETPIGEEDFGLQTMDSVNSDFMSMEQSSIPKVFAGLALTSFKEQKISYDLDRLSKVLNVQDMASTSGSDLSDALGNTQTIGEEDLNDAQRLAQKFLHNAPEGRTGQTTGFFHESQDTVVEVSPEPGVQECSSTSGFVDNTASSNLEHTQTSLGSSPGCGSANTTGTTDSQRSNRSSPKSLKNAVHFASFLTEYNTTSSQLFDRPMIVKKKMPYEQSMDHTVPDLFPEAVMPIIGDPSEARQRLANRSSEGDSKSNPLLNRVALNPDSDSSPVTPPFDPSSGMPFQSYGKSEPYSSDKENDASHNHSPSASGHSKSPDRPGRPSPKDKKSPDNMHRWASQRKTLEKKFPTLTSPDTLVRGYKSDDSSKGFHHHSESLTQSYSSQVSGATSGVGPHDLPSRVDHVGAGQIVSPPTSSTDIVLASITLSAGVATLRQTSVSDSQGSNKSGTLTGGTSESSSSTVKDDLSARDSGNLAMNIVVAGHGSVNIDTVQQEKSCSGSSPDKNDKDTVGPQNKNSTNGTKETSLSPKKLNTDYSSTPPAGENHPQEHEEAPSYQFVRKGSYTLSEPSPALLKARARYHEGISRQNIPVNSGEPLRSKLNSHRRDSTSVNFQATNVTQAAGEANVKKKLPNVSKNCAELQPDNAKENNTSGLSESPEAEREGKAEHISKYLNQVQFQNSMNLSCQSWDGANQEAGASNHVIVPEKQQKESEKSGDKSMSEALHLLESEDSIAGHSSMLDVLKSLADSVQGSRDAGSVTELLSLHQQQMERERQSLIQQQQRDMEELFVQQRRDMLLLEAEIKAAQQFEKEQQEFLIENLPENIKVKARNYDGEYSPQHTGNFQQDSIVSGGHIQKVGMKNGPPADPVHSLDNRRPQSHHHKPIASGNSNTEATLQLQPKSFPGAFSTKPVQKAKKTSPYPLLKKSKVSPYSPRSAWEESQTQVKTICDNSFSPKDDLTKVLMPGYSPSTLSPRFHRTVLLKSPLKYSAMQRRDVKVTVPPEAQTPEMQVKFEKVSAVAKGFLTRCLLHSDKVQELVKTIKDTREFAFKFQTETPVKKGVFTPQDRALLERIVAQLQAALLDIHEIFFELPCSERMALIEQTRTKEFGKRVNMSKDSLRGSGPRISQATLKALERKRKAKEAEASVVNMVRPRTAPSSNSSPRCQNHTDVSGPLRRHFGFLISRALKPLQGQSHHKPEVSVGTRQDSSRQLSEKDRPRTAPAKQLTRPKRITALSSRQMNSPSTSAGETTKDFEKEGLSKPTSAVATKVVTKTKGASVKPVSNRPGKSWR</sequence>